<dbReference type="AlphaFoldDB" id="A0A5P9NRT7"/>
<proteinExistence type="predicted"/>
<accession>A0A5P9NRT7</accession>
<dbReference type="InterPro" id="IPR016195">
    <property type="entry name" value="Pol/histidinol_Pase-like"/>
</dbReference>
<sequence length="284" mass="30913">MDFHTHTTASDGALTPRELLQRASEAGIDLFAITDHDTMAGYLEASQFQLDYPTVKLVPGVEVSCRWSATTIHVVGLGVDCQHPAMCEGLAELDTARTARGIKIAERLASRGFPGALEGAQIEAGGGQLGRPHFASWMVAQGHVPDHNTAFDKYLGQGKPGDVKAFWPELARAVAWIVDAGGIAVLAHPLKYKYTRMKLRRLVQDFAEAGGTAVEALSGRQTPDQTAQLLRLAEDFELDVSAGSDFHRDGPYSPRLGVELLRLEARSGVWRHFESAQENPEEAR</sequence>
<dbReference type="CDD" id="cd07438">
    <property type="entry name" value="PHP_HisPPase_AMP"/>
    <property type="match status" value="1"/>
</dbReference>
<keyword evidence="3" id="KW-1185">Reference proteome</keyword>
<dbReference type="Gene3D" id="3.20.20.140">
    <property type="entry name" value="Metal-dependent hydrolases"/>
    <property type="match status" value="1"/>
</dbReference>
<dbReference type="KEGG" id="halc:EY643_06450"/>
<dbReference type="GO" id="GO:0035312">
    <property type="term" value="F:5'-3' DNA exonuclease activity"/>
    <property type="evidence" value="ECO:0007669"/>
    <property type="project" value="TreeGrafter"/>
</dbReference>
<dbReference type="Proteomes" id="UP000326287">
    <property type="component" value="Chromosome"/>
</dbReference>
<dbReference type="EMBL" id="CP036422">
    <property type="protein sequence ID" value="QFU77788.1"/>
    <property type="molecule type" value="Genomic_DNA"/>
</dbReference>
<evidence type="ECO:0000313" key="3">
    <source>
        <dbReference type="Proteomes" id="UP000326287"/>
    </source>
</evidence>
<dbReference type="GO" id="GO:0004534">
    <property type="term" value="F:5'-3' RNA exonuclease activity"/>
    <property type="evidence" value="ECO:0007669"/>
    <property type="project" value="TreeGrafter"/>
</dbReference>
<dbReference type="PANTHER" id="PTHR42924">
    <property type="entry name" value="EXONUCLEASE"/>
    <property type="match status" value="1"/>
</dbReference>
<dbReference type="InterPro" id="IPR052018">
    <property type="entry name" value="PHP_domain"/>
</dbReference>
<feature type="domain" description="Polymerase/histidinol phosphatase N-terminal" evidence="1">
    <location>
        <begin position="1"/>
        <end position="67"/>
    </location>
</feature>
<dbReference type="PANTHER" id="PTHR42924:SF3">
    <property type="entry name" value="POLYMERASE_HISTIDINOL PHOSPHATASE N-TERMINAL DOMAIN-CONTAINING PROTEIN"/>
    <property type="match status" value="1"/>
</dbReference>
<evidence type="ECO:0000259" key="1">
    <source>
        <dbReference type="SMART" id="SM00481"/>
    </source>
</evidence>
<dbReference type="SUPFAM" id="SSF89550">
    <property type="entry name" value="PHP domain-like"/>
    <property type="match status" value="1"/>
</dbReference>
<dbReference type="Pfam" id="PF02811">
    <property type="entry name" value="PHP"/>
    <property type="match status" value="1"/>
</dbReference>
<dbReference type="SMART" id="SM00481">
    <property type="entry name" value="POLIIIAc"/>
    <property type="match status" value="1"/>
</dbReference>
<reference evidence="2 3" key="1">
    <citation type="submission" date="2019-02" db="EMBL/GenBank/DDBJ databases">
        <authorList>
            <person name="Li S.-H."/>
        </authorList>
    </citation>
    <scope>NUCLEOTIDE SEQUENCE [LARGE SCALE GENOMIC DNA]</scope>
    <source>
        <strain evidence="2 3">IMCC14385</strain>
    </source>
</reference>
<evidence type="ECO:0000313" key="2">
    <source>
        <dbReference type="EMBL" id="QFU77788.1"/>
    </source>
</evidence>
<dbReference type="InterPro" id="IPR004013">
    <property type="entry name" value="PHP_dom"/>
</dbReference>
<gene>
    <name evidence="2" type="ORF">EY643_06450</name>
</gene>
<organism evidence="2 3">
    <name type="scientific">Halioglobus maricola</name>
    <dbReference type="NCBI Taxonomy" id="2601894"/>
    <lineage>
        <taxon>Bacteria</taxon>
        <taxon>Pseudomonadati</taxon>
        <taxon>Pseudomonadota</taxon>
        <taxon>Gammaproteobacteria</taxon>
        <taxon>Cellvibrionales</taxon>
        <taxon>Halieaceae</taxon>
        <taxon>Halioglobus</taxon>
    </lineage>
</organism>
<name>A0A5P9NRT7_9GAMM</name>
<protein>
    <submittedName>
        <fullName evidence="2">PHP domain-containing protein</fullName>
    </submittedName>
</protein>
<dbReference type="OrthoDB" id="9804333at2"/>
<dbReference type="InterPro" id="IPR003141">
    <property type="entry name" value="Pol/His_phosphatase_N"/>
</dbReference>
<dbReference type="Gene3D" id="1.10.150.650">
    <property type="match status" value="1"/>
</dbReference>